<protein>
    <recommendedName>
        <fullName evidence="2">Putative nickel insertion protein</fullName>
    </recommendedName>
</protein>
<reference evidence="4" key="1">
    <citation type="submission" date="2023-02" db="EMBL/GenBank/DDBJ databases">
        <title>Genome of Flavobacteriaceae gen. nov. sp. strain F89.</title>
        <authorList>
            <person name="Wang Y."/>
        </authorList>
    </citation>
    <scope>NUCLEOTIDE SEQUENCE</scope>
    <source>
        <strain evidence="4">F89</strain>
    </source>
</reference>
<comment type="similarity">
    <text evidence="2">Belongs to the LarC family.</text>
</comment>
<evidence type="ECO:0000256" key="3">
    <source>
        <dbReference type="SAM" id="MobiDB-lite"/>
    </source>
</evidence>
<dbReference type="GO" id="GO:0016829">
    <property type="term" value="F:lyase activity"/>
    <property type="evidence" value="ECO:0007669"/>
    <property type="project" value="UniProtKB-UniRule"/>
</dbReference>
<proteinExistence type="inferred from homology"/>
<keyword evidence="2" id="KW-0456">Lyase</keyword>
<evidence type="ECO:0000256" key="1">
    <source>
        <dbReference type="ARBA" id="ARBA00022596"/>
    </source>
</evidence>
<evidence type="ECO:0000313" key="4">
    <source>
        <dbReference type="EMBL" id="MCG2462219.1"/>
    </source>
</evidence>
<keyword evidence="5" id="KW-1185">Reference proteome</keyword>
<gene>
    <name evidence="4" type="primary">larC</name>
    <name evidence="4" type="ORF">K8352_15775</name>
</gene>
<dbReference type="RefSeq" id="WP_317903359.1">
    <property type="nucleotide sequence ID" value="NZ_JAIRBC010000026.1"/>
</dbReference>
<dbReference type="HAMAP" id="MF_01074">
    <property type="entry name" value="LarC"/>
    <property type="match status" value="1"/>
</dbReference>
<dbReference type="Pfam" id="PF01969">
    <property type="entry name" value="Ni_insertion"/>
    <property type="match status" value="1"/>
</dbReference>
<dbReference type="PANTHER" id="PTHR36566:SF1">
    <property type="entry name" value="PYRIDINIUM-3,5-BISTHIOCARBOXYLIC ACID MONONUCLEOTIDE NICKEL INSERTION PROTEIN"/>
    <property type="match status" value="1"/>
</dbReference>
<name>A0AAE3EY10_9FLAO</name>
<evidence type="ECO:0000313" key="5">
    <source>
        <dbReference type="Proteomes" id="UP001200642"/>
    </source>
</evidence>
<dbReference type="Gene3D" id="3.30.70.1380">
    <property type="entry name" value="Transcriptional regulatory protein pf0864 domain like"/>
    <property type="match status" value="1"/>
</dbReference>
<dbReference type="AlphaFoldDB" id="A0AAE3EY10"/>
<evidence type="ECO:0000256" key="2">
    <source>
        <dbReference type="HAMAP-Rule" id="MF_01074"/>
    </source>
</evidence>
<sequence length="419" mass="46437">MATLYIEGFSGMSGDMFLGALAGLTDSYDELRDLPKLLSLDDAEIKITQVDKNGIVCQHVSVVDLNEQRTKHDDNHDHHHHHGHSHGHSHEKGHPHGHSHRHLSDINKIIDHASIEDGAKAIAKAIFLIIGQSESKIHNIPLEKIHFHEVSGVDSIIDIVGCSMLLHKLDIEKSYATAVCTGYGFVDTQHGKLPVPAPATADILTGIPCYAGEEAGERVTPTGAAILKYLDPDFDVPVLITKKTVYGPGSKDFIAPNVLRLSICEVGEKRAQDYILETNIDDMSYEFLGNDFQEGLFAHGADDFHYNPIHMKKGRPGILLSCSVAGDRMQQLSDYILESTSTIGVRSYPIEKNKLHRESKKFQTTYGEVQVKIATTPSGAKRAKIEFDDLRRLSKEVGKPIVFLQNELMKIIDEHLVNH</sequence>
<dbReference type="NCBIfam" id="TIGR00299">
    <property type="entry name" value="nickel pincer cofactor biosynthesis protein LarC"/>
    <property type="match status" value="1"/>
</dbReference>
<dbReference type="GO" id="GO:0016151">
    <property type="term" value="F:nickel cation binding"/>
    <property type="evidence" value="ECO:0007669"/>
    <property type="project" value="UniProtKB-UniRule"/>
</dbReference>
<feature type="compositionally biased region" description="Basic residues" evidence="3">
    <location>
        <begin position="78"/>
        <end position="87"/>
    </location>
</feature>
<accession>A0AAE3EY10</accession>
<comment type="caution">
    <text evidence="4">The sequence shown here is derived from an EMBL/GenBank/DDBJ whole genome shotgun (WGS) entry which is preliminary data.</text>
</comment>
<feature type="region of interest" description="Disordered" evidence="3">
    <location>
        <begin position="71"/>
        <end position="101"/>
    </location>
</feature>
<dbReference type="InterPro" id="IPR002822">
    <property type="entry name" value="Ni_insertion"/>
</dbReference>
<keyword evidence="1 2" id="KW-0533">Nickel</keyword>
<dbReference type="EMBL" id="JAIRBC010000026">
    <property type="protein sequence ID" value="MCG2462219.1"/>
    <property type="molecule type" value="Genomic_DNA"/>
</dbReference>
<organism evidence="4 5">
    <name type="scientific">Cerina litoralis</name>
    <dbReference type="NCBI Taxonomy" id="2874477"/>
    <lineage>
        <taxon>Bacteria</taxon>
        <taxon>Pseudomonadati</taxon>
        <taxon>Bacteroidota</taxon>
        <taxon>Flavobacteriia</taxon>
        <taxon>Flavobacteriales</taxon>
        <taxon>Flavobacteriaceae</taxon>
        <taxon>Cerina</taxon>
    </lineage>
</organism>
<dbReference type="Proteomes" id="UP001200642">
    <property type="component" value="Unassembled WGS sequence"/>
</dbReference>
<dbReference type="PANTHER" id="PTHR36566">
    <property type="entry name" value="NICKEL INSERTION PROTEIN-RELATED"/>
    <property type="match status" value="1"/>
</dbReference>